<organism evidence="1 2">
    <name type="scientific">Allacma fusca</name>
    <dbReference type="NCBI Taxonomy" id="39272"/>
    <lineage>
        <taxon>Eukaryota</taxon>
        <taxon>Metazoa</taxon>
        <taxon>Ecdysozoa</taxon>
        <taxon>Arthropoda</taxon>
        <taxon>Hexapoda</taxon>
        <taxon>Collembola</taxon>
        <taxon>Symphypleona</taxon>
        <taxon>Sminthuridae</taxon>
        <taxon>Allacma</taxon>
    </lineage>
</organism>
<accession>A0A8J2NV86</accession>
<reference evidence="1" key="1">
    <citation type="submission" date="2021-06" db="EMBL/GenBank/DDBJ databases">
        <authorList>
            <person name="Hodson N. C."/>
            <person name="Mongue J. A."/>
            <person name="Jaron S. K."/>
        </authorList>
    </citation>
    <scope>NUCLEOTIDE SEQUENCE</scope>
</reference>
<gene>
    <name evidence="1" type="ORF">AFUS01_LOCUS5346</name>
</gene>
<sequence length="212" mass="23703">KDIVQACQRTRIVYFSEINYGGTGYRNSPGEFCYDFGSAYKSARFYGHQNTEEDGVSLFTSINLRGEEIYVAWSPVSGITKRILSLGYSGKSSWTVFEGTNFDGKSACLPPPARINDTSYYNEISKDLNLSRIGSLYRVSRKTEATSTGSSQNPTVGAPALCLIPANLIYIFQTFTLSSLLRFTFKAQVLKAEDPSHLYRRLSSKHFAKFNN</sequence>
<feature type="non-terminal residue" evidence="1">
    <location>
        <position position="212"/>
    </location>
</feature>
<protein>
    <submittedName>
        <fullName evidence="1">Uncharacterized protein</fullName>
    </submittedName>
</protein>
<keyword evidence="2" id="KW-1185">Reference proteome</keyword>
<evidence type="ECO:0000313" key="2">
    <source>
        <dbReference type="Proteomes" id="UP000708208"/>
    </source>
</evidence>
<dbReference type="Proteomes" id="UP000708208">
    <property type="component" value="Unassembled WGS sequence"/>
</dbReference>
<proteinExistence type="predicted"/>
<comment type="caution">
    <text evidence="1">The sequence shown here is derived from an EMBL/GenBank/DDBJ whole genome shotgun (WGS) entry which is preliminary data.</text>
</comment>
<evidence type="ECO:0000313" key="1">
    <source>
        <dbReference type="EMBL" id="CAG7714325.1"/>
    </source>
</evidence>
<name>A0A8J2NV86_9HEXA</name>
<dbReference type="AlphaFoldDB" id="A0A8J2NV86"/>
<dbReference type="EMBL" id="CAJVCH010034030">
    <property type="protein sequence ID" value="CAG7714325.1"/>
    <property type="molecule type" value="Genomic_DNA"/>
</dbReference>